<evidence type="ECO:0000313" key="2">
    <source>
        <dbReference type="EMBL" id="QOY54046.1"/>
    </source>
</evidence>
<gene>
    <name evidence="2" type="primary">mreC</name>
    <name evidence="2" type="ORF">HUE87_09155</name>
</gene>
<organism evidence="2 3">
    <name type="scientific">Candidatus Sulfurimonas marisnigri</name>
    <dbReference type="NCBI Taxonomy" id="2740405"/>
    <lineage>
        <taxon>Bacteria</taxon>
        <taxon>Pseudomonadati</taxon>
        <taxon>Campylobacterota</taxon>
        <taxon>Epsilonproteobacteria</taxon>
        <taxon>Campylobacterales</taxon>
        <taxon>Sulfurimonadaceae</taxon>
        <taxon>Sulfurimonas</taxon>
    </lineage>
</organism>
<dbReference type="GO" id="GO:0008360">
    <property type="term" value="P:regulation of cell shape"/>
    <property type="evidence" value="ECO:0007669"/>
    <property type="project" value="InterPro"/>
</dbReference>
<evidence type="ECO:0000313" key="3">
    <source>
        <dbReference type="Proteomes" id="UP000593836"/>
    </source>
</evidence>
<evidence type="ECO:0000259" key="1">
    <source>
        <dbReference type="Pfam" id="PF04085"/>
    </source>
</evidence>
<dbReference type="Gene3D" id="2.40.10.350">
    <property type="entry name" value="Rod shape-determining protein MreC, domain 2"/>
    <property type="match status" value="1"/>
</dbReference>
<reference evidence="2 3" key="1">
    <citation type="submission" date="2020-05" db="EMBL/GenBank/DDBJ databases">
        <title>Sulfurimonas marisnigri, sp. nov., and Sulfurimonas baltica, sp. nov., manganese oxide reducing chemolithoautotrophs of the class Epsilonproteobacteria isolated from the pelagic redoxclines of the Black and Baltic Seas and emended description of the genus Sulfurimonas.</title>
        <authorList>
            <person name="Henkel J.V."/>
            <person name="Laudan C."/>
            <person name="Werner J."/>
            <person name="Neu T."/>
            <person name="Plewe S."/>
            <person name="Sproer C."/>
            <person name="Bunk B."/>
            <person name="Schulz-Vogt H.N."/>
        </authorList>
    </citation>
    <scope>NUCLEOTIDE SEQUENCE [LARGE SCALE GENOMIC DNA]</scope>
    <source>
        <strain evidence="2 3">SoZ1</strain>
    </source>
</reference>
<keyword evidence="3" id="KW-1185">Reference proteome</keyword>
<dbReference type="RefSeq" id="WP_194366025.1">
    <property type="nucleotide sequence ID" value="NZ_CP054493.1"/>
</dbReference>
<dbReference type="NCBIfam" id="NF010507">
    <property type="entry name" value="PRK13922.10-6"/>
    <property type="match status" value="1"/>
</dbReference>
<dbReference type="Proteomes" id="UP000593836">
    <property type="component" value="Chromosome"/>
</dbReference>
<feature type="domain" description="Rod shape-determining protein MreC beta-barrel core" evidence="1">
    <location>
        <begin position="155"/>
        <end position="245"/>
    </location>
</feature>
<proteinExistence type="predicted"/>
<dbReference type="GO" id="GO:0005886">
    <property type="term" value="C:plasma membrane"/>
    <property type="evidence" value="ECO:0007669"/>
    <property type="project" value="TreeGrafter"/>
</dbReference>
<dbReference type="PANTHER" id="PTHR34138:SF1">
    <property type="entry name" value="CELL SHAPE-DETERMINING PROTEIN MREC"/>
    <property type="match status" value="1"/>
</dbReference>
<sequence>MNKGLFSFFLIFIALLMGALYYTNIIQAPFISALNTIKSNYHTIVESVEEQIDKHFFQADKIALLEEQLHKYENNHLIMQQLASEVNDLFAQNRSKLKTDPKVQLVRTISYQKFADLNRIWLEVDDYNASKVYGLTYKELVAGIVVSKDGRALGLLNRDIKSSYAVYVGDEKAPGIAHGNSGENLLVKFIPAWFSLKKGDEVITSGLDKIFFKGLKVGIVLSITKSQGYQNAVIEPYYKANDPNYFHMIKEVK</sequence>
<dbReference type="AlphaFoldDB" id="A0A7S7LZ00"/>
<dbReference type="InterPro" id="IPR007221">
    <property type="entry name" value="MreC"/>
</dbReference>
<dbReference type="EMBL" id="CP054493">
    <property type="protein sequence ID" value="QOY54046.1"/>
    <property type="molecule type" value="Genomic_DNA"/>
</dbReference>
<dbReference type="InterPro" id="IPR055342">
    <property type="entry name" value="MreC_beta-barrel_core"/>
</dbReference>
<protein>
    <submittedName>
        <fullName evidence="2">Rod shape-determining protein MreC</fullName>
    </submittedName>
</protein>
<accession>A0A7S7LZ00</accession>
<dbReference type="KEGG" id="smas:HUE87_09155"/>
<dbReference type="PANTHER" id="PTHR34138">
    <property type="entry name" value="CELL SHAPE-DETERMINING PROTEIN MREC"/>
    <property type="match status" value="1"/>
</dbReference>
<dbReference type="InterPro" id="IPR042175">
    <property type="entry name" value="Cell/Rod_MreC_2"/>
</dbReference>
<name>A0A7S7LZ00_9BACT</name>
<dbReference type="Pfam" id="PF04085">
    <property type="entry name" value="MreC"/>
    <property type="match status" value="1"/>
</dbReference>